<dbReference type="AlphaFoldDB" id="A0A1Q9CRK0"/>
<dbReference type="Pfam" id="PF01535">
    <property type="entry name" value="PPR"/>
    <property type="match status" value="3"/>
</dbReference>
<evidence type="ECO:0000313" key="6">
    <source>
        <dbReference type="Proteomes" id="UP000186817"/>
    </source>
</evidence>
<keyword evidence="3" id="KW-0812">Transmembrane</keyword>
<feature type="repeat" description="PPR" evidence="2">
    <location>
        <begin position="702"/>
        <end position="736"/>
    </location>
</feature>
<dbReference type="Gene3D" id="1.25.40.10">
    <property type="entry name" value="Tetratricopeptide repeat domain"/>
    <property type="match status" value="3"/>
</dbReference>
<dbReference type="PROSITE" id="PS50828">
    <property type="entry name" value="SMR"/>
    <property type="match status" value="1"/>
</dbReference>
<dbReference type="PANTHER" id="PTHR47447">
    <property type="entry name" value="OS03G0856100 PROTEIN"/>
    <property type="match status" value="1"/>
</dbReference>
<keyword evidence="3" id="KW-1133">Transmembrane helix</keyword>
<feature type="repeat" description="PPR" evidence="2">
    <location>
        <begin position="458"/>
        <end position="492"/>
    </location>
</feature>
<dbReference type="InterPro" id="IPR011990">
    <property type="entry name" value="TPR-like_helical_dom_sf"/>
</dbReference>
<comment type="caution">
    <text evidence="5">The sequence shown here is derived from an EMBL/GenBank/DDBJ whole genome shotgun (WGS) entry which is preliminary data.</text>
</comment>
<dbReference type="EMBL" id="LSRX01000970">
    <property type="protein sequence ID" value="OLP85549.1"/>
    <property type="molecule type" value="Genomic_DNA"/>
</dbReference>
<evidence type="ECO:0000256" key="2">
    <source>
        <dbReference type="PROSITE-ProRule" id="PRU00708"/>
    </source>
</evidence>
<keyword evidence="1" id="KW-0677">Repeat</keyword>
<dbReference type="OrthoDB" id="10257561at2759"/>
<reference evidence="5 6" key="1">
    <citation type="submission" date="2016-02" db="EMBL/GenBank/DDBJ databases">
        <title>Genome analysis of coral dinoflagellate symbionts highlights evolutionary adaptations to a symbiotic lifestyle.</title>
        <authorList>
            <person name="Aranda M."/>
            <person name="Li Y."/>
            <person name="Liew Y.J."/>
            <person name="Baumgarten S."/>
            <person name="Simakov O."/>
            <person name="Wilson M."/>
            <person name="Piel J."/>
            <person name="Ashoor H."/>
            <person name="Bougouffa S."/>
            <person name="Bajic V.B."/>
            <person name="Ryu T."/>
            <person name="Ravasi T."/>
            <person name="Bayer T."/>
            <person name="Micklem G."/>
            <person name="Kim H."/>
            <person name="Bhak J."/>
            <person name="Lajeunesse T.C."/>
            <person name="Voolstra C.R."/>
        </authorList>
    </citation>
    <scope>NUCLEOTIDE SEQUENCE [LARGE SCALE GENOMIC DNA]</scope>
    <source>
        <strain evidence="5 6">CCMP2467</strain>
    </source>
</reference>
<evidence type="ECO:0000256" key="1">
    <source>
        <dbReference type="ARBA" id="ARBA00022737"/>
    </source>
</evidence>
<keyword evidence="6" id="KW-1185">Reference proteome</keyword>
<keyword evidence="3" id="KW-0472">Membrane</keyword>
<sequence>MWTGLLYFGDCCRLVRRPRTLLAQMLNLGCAYYLAGMLWKGFMVSTNCESPVFIVQSGGDLRLHRGDIFFLTGSDSFRAGDEVVYQVPGREISIAHRVANVHEKPDGTLALLTKGDDNGVDDRGLYLQGQLFLTRPEIVGLVVAYLPYLGILVLMLNDYLCLKCWLFLSTAFACLIGRGSWKSFVVLSLADCVSFSARVTALFTEALVADTVFEAEGKFDLAGHLDPVIGGFGSMVWCSPRKGVQWFGNAAKYPLFQDNIMAGSLCTWLVFRSVKQRDGEAMVKLWVSKAICEAESEWQLALHALEQIVRHGVVRQLDARMLGAARAACLKAGQWELALQLSRQRRDTGAKPDAFHFSVEMLALERQGRLDLALRLFEEMASQSVPPNQYVYSALMGDGSDPTAWPRALALLEALRNCATAEEWEVAIDLLERMRASMKVTAPALASTIASCRGGQWDADLWNSVIYSCAIAGRARDAKALLSAMKARKLEPTVECYNSCLVAVSQSSSSSTDAKRWLTKMQKDRVDPNTVTLNAGIGMFASAGSWEEALAFAGGLRQTEILPSQVTYGALIGTCKASRSWPAALALLEVTAFNIAISVCESCDQPPAFLDSLRVRVFSPLAKLGPLRAPRGGCYNTVLAACQNAGEWYLALQLFQEIEASPQLTPDVYTYSSVISACDVGEQWEWAVNLFRRMEAQGIAASDVIFNSLVSVCKKCGQQEWVDYLLAEMERRGLEKGYITLSGVSAQLRLWKVFMGKLEGASHLFAEALRDGAFAPWVREGRLLDLHGMSTEVAKVAVYMALRGIPDLPEDDLAFTWGLKIIVGKGLHSANGEVVLDPAVRELLEQVFRLKVSSTKAGSYRVLPEDLWNIRLQGSWPPAWLTEGKEPPKALHWKGERKLAARRRQKKRKALVGATAKAVRREKGAYVLPSPTGAQVDKDAAKLGILT</sequence>
<dbReference type="InterPro" id="IPR002625">
    <property type="entry name" value="Smr_dom"/>
</dbReference>
<evidence type="ECO:0000313" key="5">
    <source>
        <dbReference type="EMBL" id="OLP85549.1"/>
    </source>
</evidence>
<dbReference type="NCBIfam" id="TIGR00756">
    <property type="entry name" value="PPR"/>
    <property type="match status" value="1"/>
</dbReference>
<dbReference type="Gene3D" id="3.30.1370.110">
    <property type="match status" value="1"/>
</dbReference>
<proteinExistence type="predicted"/>
<dbReference type="Pfam" id="PF13812">
    <property type="entry name" value="PPR_3"/>
    <property type="match status" value="2"/>
</dbReference>
<protein>
    <submittedName>
        <fullName evidence="5">Signal peptidase complex catalytic subunit SEC11A</fullName>
    </submittedName>
</protein>
<feature type="repeat" description="PPR" evidence="2">
    <location>
        <begin position="353"/>
        <end position="387"/>
    </location>
</feature>
<organism evidence="5 6">
    <name type="scientific">Symbiodinium microadriaticum</name>
    <name type="common">Dinoflagellate</name>
    <name type="synonym">Zooxanthella microadriatica</name>
    <dbReference type="NCBI Taxonomy" id="2951"/>
    <lineage>
        <taxon>Eukaryota</taxon>
        <taxon>Sar</taxon>
        <taxon>Alveolata</taxon>
        <taxon>Dinophyceae</taxon>
        <taxon>Suessiales</taxon>
        <taxon>Symbiodiniaceae</taxon>
        <taxon>Symbiodinium</taxon>
    </lineage>
</organism>
<name>A0A1Q9CRK0_SYMMI</name>
<feature type="transmembrane region" description="Helical" evidence="3">
    <location>
        <begin position="21"/>
        <end position="39"/>
    </location>
</feature>
<evidence type="ECO:0000259" key="4">
    <source>
        <dbReference type="PROSITE" id="PS50828"/>
    </source>
</evidence>
<dbReference type="InterPro" id="IPR002885">
    <property type="entry name" value="PPR_rpt"/>
</dbReference>
<feature type="domain" description="Smr" evidence="4">
    <location>
        <begin position="784"/>
        <end position="865"/>
    </location>
</feature>
<dbReference type="InterPro" id="IPR036063">
    <property type="entry name" value="Smr_dom_sf"/>
</dbReference>
<dbReference type="PROSITE" id="PS51375">
    <property type="entry name" value="PPR"/>
    <property type="match status" value="4"/>
</dbReference>
<evidence type="ECO:0000256" key="3">
    <source>
        <dbReference type="SAM" id="Phobius"/>
    </source>
</evidence>
<dbReference type="PANTHER" id="PTHR47447:SF17">
    <property type="entry name" value="OS12G0638900 PROTEIN"/>
    <property type="match status" value="1"/>
</dbReference>
<feature type="repeat" description="PPR" evidence="2">
    <location>
        <begin position="667"/>
        <end position="701"/>
    </location>
</feature>
<gene>
    <name evidence="5" type="primary">Sec11a</name>
    <name evidence="5" type="ORF">AK812_SmicGene33441</name>
</gene>
<accession>A0A1Q9CRK0</accession>
<dbReference type="SUPFAM" id="SSF160443">
    <property type="entry name" value="SMR domain-like"/>
    <property type="match status" value="1"/>
</dbReference>
<dbReference type="Proteomes" id="UP000186817">
    <property type="component" value="Unassembled WGS sequence"/>
</dbReference>
<feature type="transmembrane region" description="Helical" evidence="3">
    <location>
        <begin position="164"/>
        <end position="181"/>
    </location>
</feature>
<feature type="transmembrane region" description="Helical" evidence="3">
    <location>
        <begin position="138"/>
        <end position="157"/>
    </location>
</feature>